<evidence type="ECO:0000313" key="2">
    <source>
        <dbReference type="EMBL" id="KJF15490.1"/>
    </source>
</evidence>
<dbReference type="PANTHER" id="PTHR47199">
    <property type="entry name" value="PHOTOSYSTEM II STABILITY/ASSEMBLY FACTOR HCF136, CHLOROPLASTIC"/>
    <property type="match status" value="1"/>
</dbReference>
<dbReference type="PROSITE" id="PS51257">
    <property type="entry name" value="PROKAR_LIPOPROTEIN"/>
    <property type="match status" value="1"/>
</dbReference>
<dbReference type="AlphaFoldDB" id="A0A0D8HBZ6"/>
<feature type="signal peptide" evidence="1">
    <location>
        <begin position="1"/>
        <end position="25"/>
    </location>
</feature>
<protein>
    <submittedName>
        <fullName evidence="2">Ycf48-like protein</fullName>
    </submittedName>
</protein>
<dbReference type="SUPFAM" id="SSF110296">
    <property type="entry name" value="Oligoxyloglucan reducing end-specific cellobiohydrolase"/>
    <property type="match status" value="1"/>
</dbReference>
<name>A0A0D8HBZ6_9ACTN</name>
<dbReference type="PANTHER" id="PTHR47199:SF2">
    <property type="entry name" value="PHOTOSYSTEM II STABILITY_ASSEMBLY FACTOR HCF136, CHLOROPLASTIC"/>
    <property type="match status" value="1"/>
</dbReference>
<keyword evidence="1" id="KW-0732">Signal</keyword>
<dbReference type="OrthoDB" id="9764804at2"/>
<accession>A0A0D8HBZ6</accession>
<dbReference type="SUPFAM" id="SSF50939">
    <property type="entry name" value="Sialidases"/>
    <property type="match status" value="1"/>
</dbReference>
<reference evidence="2 3" key="1">
    <citation type="submission" date="2015-01" db="EMBL/GenBank/DDBJ databases">
        <title>Draft genome of the acidophilic iron oxidizer Acidithrix ferrooxidans strain Py-F3.</title>
        <authorList>
            <person name="Poehlein A."/>
            <person name="Eisen S."/>
            <person name="Schloemann M."/>
            <person name="Johnson B.D."/>
            <person name="Daniel R."/>
            <person name="Muehling M."/>
        </authorList>
    </citation>
    <scope>NUCLEOTIDE SEQUENCE [LARGE SCALE GENOMIC DNA]</scope>
    <source>
        <strain evidence="2 3">Py-F3</strain>
    </source>
</reference>
<dbReference type="STRING" id="1280514.AXFE_36630"/>
<comment type="caution">
    <text evidence="2">The sequence shown here is derived from an EMBL/GenBank/DDBJ whole genome shotgun (WGS) entry which is preliminary data.</text>
</comment>
<proteinExistence type="predicted"/>
<dbReference type="InterPro" id="IPR036278">
    <property type="entry name" value="Sialidase_sf"/>
</dbReference>
<gene>
    <name evidence="2" type="ORF">AXFE_36630</name>
</gene>
<dbReference type="InterPro" id="IPR015943">
    <property type="entry name" value="WD40/YVTN_repeat-like_dom_sf"/>
</dbReference>
<evidence type="ECO:0000256" key="1">
    <source>
        <dbReference type="SAM" id="SignalP"/>
    </source>
</evidence>
<dbReference type="EMBL" id="JXYS01000156">
    <property type="protein sequence ID" value="KJF15490.1"/>
    <property type="molecule type" value="Genomic_DNA"/>
</dbReference>
<feature type="chain" id="PRO_5039165001" evidence="1">
    <location>
        <begin position="26"/>
        <end position="610"/>
    </location>
</feature>
<dbReference type="CDD" id="cd15482">
    <property type="entry name" value="Sialidase_non-viral"/>
    <property type="match status" value="1"/>
</dbReference>
<organism evidence="2 3">
    <name type="scientific">Acidithrix ferrooxidans</name>
    <dbReference type="NCBI Taxonomy" id="1280514"/>
    <lineage>
        <taxon>Bacteria</taxon>
        <taxon>Bacillati</taxon>
        <taxon>Actinomycetota</taxon>
        <taxon>Acidimicrobiia</taxon>
        <taxon>Acidimicrobiales</taxon>
        <taxon>Acidimicrobiaceae</taxon>
        <taxon>Acidithrix</taxon>
    </lineage>
</organism>
<keyword evidence="3" id="KW-1185">Reference proteome</keyword>
<dbReference type="Proteomes" id="UP000032360">
    <property type="component" value="Unassembled WGS sequence"/>
</dbReference>
<dbReference type="RefSeq" id="WP_052607243.1">
    <property type="nucleotide sequence ID" value="NZ_JXYS01000156.1"/>
</dbReference>
<evidence type="ECO:0000313" key="3">
    <source>
        <dbReference type="Proteomes" id="UP000032360"/>
    </source>
</evidence>
<dbReference type="Gene3D" id="2.130.10.10">
    <property type="entry name" value="YVTN repeat-like/Quinoprotein amine dehydrogenase"/>
    <property type="match status" value="2"/>
</dbReference>
<sequence>MRREPGTALLLSFGLIIAACGSTSAASPNPSTSTTAVIKHESTLQISANKSSSIVAGKNVPQQVNDAFYLSKSIVYVSQQNGSGPTSSILLSKNGGTSWKDLSSVPGTVSSIDFVTNKIGYLVSRPVNGGANNYIYSTTNGGNSWNQIFAGSISTIKFLSPTTGFAMLRTPSSSSQPYSAGIYKTVNGGISWSLIPSPLYSAATYGSFSFSSPSDGWLLVGIQPSAGSENKYLYKTTDGGSSWSLAAQSKFSSSQTLVTSGVMPATGYVTQLQFISPQLGFMALARSGMYATDNGGLTWNLMSKTPMSAHSLRNVVGFSAWSRTDFSFVTANSNFWQTNSSGRMTLVYPPYSAQSIFEGATGLYALSPSQGISTIGNTSSVQRLGNAPTGITEIDPLRKKLLALGTSGLYQSTSGTNWRRIPLPKGWSLLQGKFVNSSLGFVVANNNGPAGSAAIDRTTNAGTSWNKVSTPFRPLVVDPISKNDLWVLGGTKVPATNNPTKNVYQMEWNLYNSTNGGKSWNEFVTNWQTIGGVDFLSTQDGYVWAGNYLYHTSNGGHSFVRYTLPSTLANQGILSMAFAPGQNGWALGNSQYPIYRTSNSGGLGDLSYDI</sequence>